<evidence type="ECO:0000259" key="2">
    <source>
        <dbReference type="Pfam" id="PF03221"/>
    </source>
</evidence>
<sequence length="163" mass="19355">MQNYVKKPNNLNLKRVNLAKVYRISEKSVPDILKYSEYWLGFDDTFNLIQVKYQRKSDNPELEEAISIWVKQVIKNEFTLTSHLLQAKAKKFTNQFKITEFNAYFFLLILRRSWYSGILLSIEILDNNFTSINEKTKLEVSVFEEAELEVEIINLNIYQLMIS</sequence>
<protein>
    <submittedName>
        <fullName evidence="3">21902_t:CDS:1</fullName>
    </submittedName>
</protein>
<comment type="caution">
    <text evidence="3">The sequence shown here is derived from an EMBL/GenBank/DDBJ whole genome shotgun (WGS) entry which is preliminary data.</text>
</comment>
<proteinExistence type="predicted"/>
<dbReference type="Proteomes" id="UP000789405">
    <property type="component" value="Unassembled WGS sequence"/>
</dbReference>
<dbReference type="SUPFAM" id="SSF46689">
    <property type="entry name" value="Homeodomain-like"/>
    <property type="match status" value="1"/>
</dbReference>
<dbReference type="InterPro" id="IPR006600">
    <property type="entry name" value="HTH_CenpB_DNA-bd_dom"/>
</dbReference>
<evidence type="ECO:0000256" key="1">
    <source>
        <dbReference type="ARBA" id="ARBA00023125"/>
    </source>
</evidence>
<dbReference type="Pfam" id="PF03221">
    <property type="entry name" value="HTH_Tnp_Tc5"/>
    <property type="match status" value="1"/>
</dbReference>
<evidence type="ECO:0000313" key="4">
    <source>
        <dbReference type="Proteomes" id="UP000789405"/>
    </source>
</evidence>
<accession>A0A9N8VBX4</accession>
<dbReference type="OrthoDB" id="125347at2759"/>
<name>A0A9N8VBX4_9GLOM</name>
<dbReference type="EMBL" id="CAJVPY010000036">
    <property type="protein sequence ID" value="CAG8445785.1"/>
    <property type="molecule type" value="Genomic_DNA"/>
</dbReference>
<dbReference type="InterPro" id="IPR009057">
    <property type="entry name" value="Homeodomain-like_sf"/>
</dbReference>
<reference evidence="3" key="1">
    <citation type="submission" date="2021-06" db="EMBL/GenBank/DDBJ databases">
        <authorList>
            <person name="Kallberg Y."/>
            <person name="Tangrot J."/>
            <person name="Rosling A."/>
        </authorList>
    </citation>
    <scope>NUCLEOTIDE SEQUENCE</scope>
    <source>
        <strain evidence="3">MA453B</strain>
    </source>
</reference>
<dbReference type="GO" id="GO:0003677">
    <property type="term" value="F:DNA binding"/>
    <property type="evidence" value="ECO:0007669"/>
    <property type="project" value="UniProtKB-KW"/>
</dbReference>
<dbReference type="Gene3D" id="1.10.10.60">
    <property type="entry name" value="Homeodomain-like"/>
    <property type="match status" value="1"/>
</dbReference>
<gene>
    <name evidence="3" type="ORF">DERYTH_LOCUS193</name>
</gene>
<keyword evidence="1" id="KW-0238">DNA-binding</keyword>
<dbReference type="AlphaFoldDB" id="A0A9N8VBX4"/>
<evidence type="ECO:0000313" key="3">
    <source>
        <dbReference type="EMBL" id="CAG8445785.1"/>
    </source>
</evidence>
<keyword evidence="4" id="KW-1185">Reference proteome</keyword>
<organism evidence="3 4">
    <name type="scientific">Dentiscutata erythropus</name>
    <dbReference type="NCBI Taxonomy" id="1348616"/>
    <lineage>
        <taxon>Eukaryota</taxon>
        <taxon>Fungi</taxon>
        <taxon>Fungi incertae sedis</taxon>
        <taxon>Mucoromycota</taxon>
        <taxon>Glomeromycotina</taxon>
        <taxon>Glomeromycetes</taxon>
        <taxon>Diversisporales</taxon>
        <taxon>Gigasporaceae</taxon>
        <taxon>Dentiscutata</taxon>
    </lineage>
</organism>
<feature type="domain" description="HTH CENPB-type" evidence="2">
    <location>
        <begin position="59"/>
        <end position="93"/>
    </location>
</feature>